<feature type="compositionally biased region" description="Polar residues" evidence="2">
    <location>
        <begin position="320"/>
        <end position="339"/>
    </location>
</feature>
<evidence type="ECO:0000256" key="2">
    <source>
        <dbReference type="SAM" id="MobiDB-lite"/>
    </source>
</evidence>
<name>A0ABR2ZDV7_9AGAR</name>
<keyword evidence="4" id="KW-1185">Reference proteome</keyword>
<organism evidence="3 4">
    <name type="scientific">Marasmius tenuissimus</name>
    <dbReference type="NCBI Taxonomy" id="585030"/>
    <lineage>
        <taxon>Eukaryota</taxon>
        <taxon>Fungi</taxon>
        <taxon>Dikarya</taxon>
        <taxon>Basidiomycota</taxon>
        <taxon>Agaricomycotina</taxon>
        <taxon>Agaricomycetes</taxon>
        <taxon>Agaricomycetidae</taxon>
        <taxon>Agaricales</taxon>
        <taxon>Marasmiineae</taxon>
        <taxon>Marasmiaceae</taxon>
        <taxon>Marasmius</taxon>
    </lineage>
</organism>
<keyword evidence="1" id="KW-0175">Coiled coil</keyword>
<feature type="region of interest" description="Disordered" evidence="2">
    <location>
        <begin position="1"/>
        <end position="168"/>
    </location>
</feature>
<protein>
    <submittedName>
        <fullName evidence="3">Uncharacterized protein</fullName>
    </submittedName>
</protein>
<dbReference type="EMBL" id="JBBXMP010000207">
    <property type="protein sequence ID" value="KAL0059771.1"/>
    <property type="molecule type" value="Genomic_DNA"/>
</dbReference>
<comment type="caution">
    <text evidence="3">The sequence shown here is derived from an EMBL/GenBank/DDBJ whole genome shotgun (WGS) entry which is preliminary data.</text>
</comment>
<evidence type="ECO:0000313" key="3">
    <source>
        <dbReference type="EMBL" id="KAL0059771.1"/>
    </source>
</evidence>
<reference evidence="3 4" key="1">
    <citation type="submission" date="2024-05" db="EMBL/GenBank/DDBJ databases">
        <title>A draft genome resource for the thread blight pathogen Marasmius tenuissimus strain MS-2.</title>
        <authorList>
            <person name="Yulfo-Soto G.E."/>
            <person name="Baruah I.K."/>
            <person name="Amoako-Attah I."/>
            <person name="Bukari Y."/>
            <person name="Meinhardt L.W."/>
            <person name="Bailey B.A."/>
            <person name="Cohen S.P."/>
        </authorList>
    </citation>
    <scope>NUCLEOTIDE SEQUENCE [LARGE SCALE GENOMIC DNA]</scope>
    <source>
        <strain evidence="3 4">MS-2</strain>
    </source>
</reference>
<feature type="compositionally biased region" description="Basic and acidic residues" evidence="2">
    <location>
        <begin position="154"/>
        <end position="166"/>
    </location>
</feature>
<dbReference type="Proteomes" id="UP001437256">
    <property type="component" value="Unassembled WGS sequence"/>
</dbReference>
<feature type="region of interest" description="Disordered" evidence="2">
    <location>
        <begin position="298"/>
        <end position="384"/>
    </location>
</feature>
<feature type="coiled-coil region" evidence="1">
    <location>
        <begin position="205"/>
        <end position="271"/>
    </location>
</feature>
<evidence type="ECO:0000313" key="4">
    <source>
        <dbReference type="Proteomes" id="UP001437256"/>
    </source>
</evidence>
<feature type="compositionally biased region" description="Basic and acidic residues" evidence="2">
    <location>
        <begin position="110"/>
        <end position="133"/>
    </location>
</feature>
<feature type="compositionally biased region" description="Acidic residues" evidence="2">
    <location>
        <begin position="298"/>
        <end position="308"/>
    </location>
</feature>
<sequence>MAANTRNRARSISLHRTPAQPQASISETTVVQRPRTRSQSVNPKDFGLLRGANLKKNSNGMHSKTGKRDGGPDYATSAAQPYAELNFEANQDTEVNANKKRKRRSGDGGTSRDHDTDIELPEPKRKPTKETTKPSRSRAKSVSVTVPTLQEVLNKNDREKATEAKSRPVSASRNIASILKTNESERLASALPLGIVGQGGLVHSASSAEDIRSAYKKQIAQLEERAEAAEKTNHRLVDEWKAKLESKERENRSLRLELDQVKKRLEIASLMETASWKGYDEVRKLLDSKFSIENDSEMLEASDEDSQDVDTGILNHPLTGMSSHDTSGNPSTSRNSNEDVTMDDDDHGDNMNSNQQLVLRDATATEQPVKNKTTKQQPKKEKEKIVRPKIKDLLTGGLAESCGCLQRHPESISKSPERSKSQRQGSKSCLFVCTVMGTRTEALAVGAQTKKKSRGRNQYDLGKLEGFVSFMKEEMGFEIAIHDVMQLPPPTPHDFIARVYFVNVSKKSIPDVRSLLQSLPDRYRDDVPCLLTFSDECAMQIAIPSEKRPSATMIQFEQISGVVKDDEIEGAVRRVLPGVEQVTETRFLSTTERLRACIEWEDVLEFSEPHFSLIRGERQKVSFGSLKVCSYGEGRA</sequence>
<accession>A0ABR2ZDV7</accession>
<evidence type="ECO:0000256" key="1">
    <source>
        <dbReference type="SAM" id="Coils"/>
    </source>
</evidence>
<feature type="compositionally biased region" description="Polar residues" evidence="2">
    <location>
        <begin position="19"/>
        <end position="42"/>
    </location>
</feature>
<gene>
    <name evidence="3" type="ORF">AAF712_013458</name>
</gene>
<feature type="compositionally biased region" description="Polar residues" evidence="2">
    <location>
        <begin position="140"/>
        <end position="153"/>
    </location>
</feature>
<proteinExistence type="predicted"/>